<gene>
    <name evidence="1" type="ORF">TELCIR_25772</name>
</gene>
<keyword evidence="2" id="KW-1185">Reference proteome</keyword>
<protein>
    <submittedName>
        <fullName evidence="1">Uncharacterized protein</fullName>
    </submittedName>
</protein>
<reference evidence="1 2" key="1">
    <citation type="submission" date="2015-09" db="EMBL/GenBank/DDBJ databases">
        <title>Draft genome of the parasitic nematode Teladorsagia circumcincta isolate WARC Sus (inbred).</title>
        <authorList>
            <person name="Mitreva M."/>
        </authorList>
    </citation>
    <scope>NUCLEOTIDE SEQUENCE [LARGE SCALE GENOMIC DNA]</scope>
    <source>
        <strain evidence="1 2">S</strain>
    </source>
</reference>
<dbReference type="Proteomes" id="UP000230423">
    <property type="component" value="Unassembled WGS sequence"/>
</dbReference>
<evidence type="ECO:0000313" key="2">
    <source>
        <dbReference type="Proteomes" id="UP000230423"/>
    </source>
</evidence>
<name>A0A2G9T4L8_TELCI</name>
<feature type="non-terminal residue" evidence="1">
    <location>
        <position position="1"/>
    </location>
</feature>
<dbReference type="AlphaFoldDB" id="A0A2G9T4L8"/>
<proteinExistence type="predicted"/>
<feature type="non-terminal residue" evidence="1">
    <location>
        <position position="64"/>
    </location>
</feature>
<organism evidence="1 2">
    <name type="scientific">Teladorsagia circumcincta</name>
    <name type="common">Brown stomach worm</name>
    <name type="synonym">Ostertagia circumcincta</name>
    <dbReference type="NCBI Taxonomy" id="45464"/>
    <lineage>
        <taxon>Eukaryota</taxon>
        <taxon>Metazoa</taxon>
        <taxon>Ecdysozoa</taxon>
        <taxon>Nematoda</taxon>
        <taxon>Chromadorea</taxon>
        <taxon>Rhabditida</taxon>
        <taxon>Rhabditina</taxon>
        <taxon>Rhabditomorpha</taxon>
        <taxon>Strongyloidea</taxon>
        <taxon>Trichostrongylidae</taxon>
        <taxon>Teladorsagia</taxon>
    </lineage>
</organism>
<evidence type="ECO:0000313" key="1">
    <source>
        <dbReference type="EMBL" id="PIO52914.1"/>
    </source>
</evidence>
<sequence length="64" mass="7281">VHDLESRERESYRKKRNGLVRLSLPVNWIGSKSSFSITGISLKNDAKSWLMNSVSTNPRSRSGF</sequence>
<accession>A0A2G9T4L8</accession>
<dbReference type="EMBL" id="KZ423638">
    <property type="protein sequence ID" value="PIO52914.1"/>
    <property type="molecule type" value="Genomic_DNA"/>
</dbReference>